<feature type="binding site" evidence="7 8">
    <location>
        <position position="97"/>
    </location>
    <ligand>
        <name>S-adenosyl-L-methionine</name>
        <dbReference type="ChEBI" id="CHEBI:59789"/>
    </ligand>
</feature>
<accession>A0A1J4RRS5</accession>
<keyword evidence="1 7" id="KW-0963">Cytoplasm</keyword>
<organism evidence="10 11">
    <name type="scientific">Candidatus Berkelbacteria bacterium CG1_02_42_45</name>
    <dbReference type="NCBI Taxonomy" id="1805036"/>
    <lineage>
        <taxon>Bacteria</taxon>
        <taxon>Candidatus Berkelbacteria</taxon>
    </lineage>
</organism>
<dbReference type="GO" id="GO:0052908">
    <property type="term" value="F:16S rRNA (adenine(1518)-N(6)/adenine(1519)-N(6))-dimethyltransferase activity"/>
    <property type="evidence" value="ECO:0007669"/>
    <property type="project" value="UniProtKB-EC"/>
</dbReference>
<dbReference type="AlphaFoldDB" id="A0A1J4RRS5"/>
<dbReference type="FunFam" id="3.40.50.150:FF:000023">
    <property type="entry name" value="Ribosomal RNA small subunit methyltransferase A"/>
    <property type="match status" value="1"/>
</dbReference>
<dbReference type="InterPro" id="IPR029063">
    <property type="entry name" value="SAM-dependent_MTases_sf"/>
</dbReference>
<dbReference type="PANTHER" id="PTHR11727:SF7">
    <property type="entry name" value="DIMETHYLADENOSINE TRANSFERASE-RELATED"/>
    <property type="match status" value="1"/>
</dbReference>
<evidence type="ECO:0000256" key="6">
    <source>
        <dbReference type="ARBA" id="ARBA00022884"/>
    </source>
</evidence>
<dbReference type="InterPro" id="IPR023165">
    <property type="entry name" value="rRNA_Ade_diMease-like_C"/>
</dbReference>
<dbReference type="GO" id="GO:0003723">
    <property type="term" value="F:RNA binding"/>
    <property type="evidence" value="ECO:0007669"/>
    <property type="project" value="UniProtKB-UniRule"/>
</dbReference>
<evidence type="ECO:0000313" key="11">
    <source>
        <dbReference type="Proteomes" id="UP000182753"/>
    </source>
</evidence>
<dbReference type="InterPro" id="IPR020598">
    <property type="entry name" value="rRNA_Ade_methylase_Trfase_N"/>
</dbReference>
<comment type="caution">
    <text evidence="10">The sequence shown here is derived from an EMBL/GenBank/DDBJ whole genome shotgun (WGS) entry which is preliminary data.</text>
</comment>
<evidence type="ECO:0000256" key="7">
    <source>
        <dbReference type="HAMAP-Rule" id="MF_00607"/>
    </source>
</evidence>
<evidence type="ECO:0000313" key="10">
    <source>
        <dbReference type="EMBL" id="OIN89720.1"/>
    </source>
</evidence>
<dbReference type="Gene3D" id="1.10.8.100">
    <property type="entry name" value="Ribosomal RNA adenine dimethylase-like, domain 2"/>
    <property type="match status" value="1"/>
</dbReference>
<dbReference type="PANTHER" id="PTHR11727">
    <property type="entry name" value="DIMETHYLADENOSINE TRANSFERASE"/>
    <property type="match status" value="1"/>
</dbReference>
<feature type="binding site" evidence="7 8">
    <location>
        <position position="147"/>
    </location>
    <ligand>
        <name>S-adenosyl-L-methionine</name>
        <dbReference type="ChEBI" id="CHEBI:59789"/>
    </ligand>
</feature>
<dbReference type="HAMAP" id="MF_00607">
    <property type="entry name" value="16SrRNA_methyltr_A"/>
    <property type="match status" value="1"/>
</dbReference>
<dbReference type="InterPro" id="IPR001737">
    <property type="entry name" value="KsgA/Erm"/>
</dbReference>
<dbReference type="PROSITE" id="PS51689">
    <property type="entry name" value="SAM_RNA_A_N6_MT"/>
    <property type="match status" value="1"/>
</dbReference>
<comment type="catalytic activity">
    <reaction evidence="7">
        <text>adenosine(1518)/adenosine(1519) in 16S rRNA + 4 S-adenosyl-L-methionine = N(6)-dimethyladenosine(1518)/N(6)-dimethyladenosine(1519) in 16S rRNA + 4 S-adenosyl-L-homocysteine + 4 H(+)</text>
        <dbReference type="Rhea" id="RHEA:19609"/>
        <dbReference type="Rhea" id="RHEA-COMP:10232"/>
        <dbReference type="Rhea" id="RHEA-COMP:10233"/>
        <dbReference type="ChEBI" id="CHEBI:15378"/>
        <dbReference type="ChEBI" id="CHEBI:57856"/>
        <dbReference type="ChEBI" id="CHEBI:59789"/>
        <dbReference type="ChEBI" id="CHEBI:74411"/>
        <dbReference type="ChEBI" id="CHEBI:74493"/>
        <dbReference type="EC" id="2.1.1.182"/>
    </reaction>
</comment>
<feature type="binding site" evidence="7 8">
    <location>
        <position position="76"/>
    </location>
    <ligand>
        <name>S-adenosyl-L-methionine</name>
        <dbReference type="ChEBI" id="CHEBI:59789"/>
    </ligand>
</feature>
<dbReference type="PROSITE" id="PS01131">
    <property type="entry name" value="RRNA_A_DIMETH"/>
    <property type="match status" value="1"/>
</dbReference>
<comment type="subcellular location">
    <subcellularLocation>
        <location evidence="7">Cytoplasm</location>
    </subcellularLocation>
</comment>
<keyword evidence="2 7" id="KW-0698">rRNA processing</keyword>
<reference evidence="10 11" key="1">
    <citation type="journal article" date="2016" name="Environ. Microbiol.">
        <title>Genomic resolution of a cold subsurface aquifer community provides metabolic insights for novel microbes adapted to high CO concentrations.</title>
        <authorList>
            <person name="Probst A.J."/>
            <person name="Castelle C.J."/>
            <person name="Singh A."/>
            <person name="Brown C.T."/>
            <person name="Anantharaman K."/>
            <person name="Sharon I."/>
            <person name="Hug L.A."/>
            <person name="Burstein D."/>
            <person name="Emerson J.B."/>
            <person name="Thomas B.C."/>
            <person name="Banfield J.F."/>
        </authorList>
    </citation>
    <scope>NUCLEOTIDE SEQUENCE [LARGE SCALE GENOMIC DNA]</scope>
    <source>
        <strain evidence="10">CG1_02_42_45</strain>
    </source>
</reference>
<comment type="function">
    <text evidence="7">Specifically dimethylates two adjacent adenosines (A1518 and A1519) in the loop of a conserved hairpin near the 3'-end of 16S rRNA in the 30S particle. May play a critical role in biogenesis of 30S subunits.</text>
</comment>
<proteinExistence type="inferred from homology"/>
<dbReference type="NCBIfam" id="TIGR00755">
    <property type="entry name" value="ksgA"/>
    <property type="match status" value="1"/>
</dbReference>
<feature type="binding site" evidence="7 8">
    <location>
        <position position="51"/>
    </location>
    <ligand>
        <name>S-adenosyl-L-methionine</name>
        <dbReference type="ChEBI" id="CHEBI:59789"/>
    </ligand>
</feature>
<keyword evidence="3 7" id="KW-0489">Methyltransferase</keyword>
<feature type="binding site" evidence="7 8">
    <location>
        <position position="49"/>
    </location>
    <ligand>
        <name>S-adenosyl-L-methionine</name>
        <dbReference type="ChEBI" id="CHEBI:59789"/>
    </ligand>
</feature>
<sequence>MSKHKEILLVLSPAVFYFGFCYSLDMNRNELIEFLKSNDLWLKRSMGQNFLLDQKILPKIVAAAELTPTDTVVEIGPGLGILTEELAKKAGKVVAIEKDKRLAEALESRITNHELWREKVTIINQDALKIHNSEFIIHNSGFKVVANIPYNITSAVIRKFLEADNKPGLMVLMVQKEVAERICAKPGEMSLLSVSVQFYAEPEIVRIVKNTSFFPKPEVDSAIIKLKVKSKIPRLQNYARPDQISRRSFPPSAESACDRRNLARARNFAIQEFFRLVKFGFAARRKTLENNLAAGLHINKSEASDIIKKAGLAEKVRAQELSMEDWLELFRHSGLPPRQAEGETGDPESTIK</sequence>
<evidence type="ECO:0000256" key="1">
    <source>
        <dbReference type="ARBA" id="ARBA00022490"/>
    </source>
</evidence>
<feature type="domain" description="Ribosomal RNA adenine methylase transferase N-terminal" evidence="9">
    <location>
        <begin position="56"/>
        <end position="230"/>
    </location>
</feature>
<evidence type="ECO:0000256" key="4">
    <source>
        <dbReference type="ARBA" id="ARBA00022679"/>
    </source>
</evidence>
<dbReference type="GO" id="GO:0005829">
    <property type="term" value="C:cytosol"/>
    <property type="evidence" value="ECO:0007669"/>
    <property type="project" value="TreeGrafter"/>
</dbReference>
<keyword evidence="6 7" id="KW-0694">RNA-binding</keyword>
<comment type="similarity">
    <text evidence="7">Belongs to the class I-like SAM-binding methyltransferase superfamily. rRNA adenine N(6)-methyltransferase family. RsmA subfamily.</text>
</comment>
<dbReference type="EMBL" id="MNUJ01000028">
    <property type="protein sequence ID" value="OIN89720.1"/>
    <property type="molecule type" value="Genomic_DNA"/>
</dbReference>
<keyword evidence="4 7" id="KW-0808">Transferase</keyword>
<dbReference type="Pfam" id="PF00398">
    <property type="entry name" value="RrnaAD"/>
    <property type="match status" value="1"/>
</dbReference>
<dbReference type="InterPro" id="IPR011530">
    <property type="entry name" value="rRNA_adenine_dimethylase"/>
</dbReference>
<gene>
    <name evidence="7" type="primary">rsmA</name>
    <name evidence="7" type="synonym">ksgA</name>
    <name evidence="10" type="ORF">AUJ40_01410</name>
</gene>
<evidence type="ECO:0000256" key="5">
    <source>
        <dbReference type="ARBA" id="ARBA00022691"/>
    </source>
</evidence>
<evidence type="ECO:0000259" key="9">
    <source>
        <dbReference type="SMART" id="SM00650"/>
    </source>
</evidence>
<dbReference type="CDD" id="cd02440">
    <property type="entry name" value="AdoMet_MTases"/>
    <property type="match status" value="1"/>
</dbReference>
<dbReference type="Proteomes" id="UP000182753">
    <property type="component" value="Unassembled WGS sequence"/>
</dbReference>
<dbReference type="SMART" id="SM00650">
    <property type="entry name" value="rADc"/>
    <property type="match status" value="1"/>
</dbReference>
<evidence type="ECO:0000256" key="8">
    <source>
        <dbReference type="PROSITE-ProRule" id="PRU01026"/>
    </source>
</evidence>
<dbReference type="SUPFAM" id="SSF53335">
    <property type="entry name" value="S-adenosyl-L-methionine-dependent methyltransferases"/>
    <property type="match status" value="1"/>
</dbReference>
<dbReference type="InterPro" id="IPR020596">
    <property type="entry name" value="rRNA_Ade_Mease_Trfase_CS"/>
</dbReference>
<evidence type="ECO:0000256" key="2">
    <source>
        <dbReference type="ARBA" id="ARBA00022552"/>
    </source>
</evidence>
<keyword evidence="5 7" id="KW-0949">S-adenosyl-L-methionine</keyword>
<evidence type="ECO:0000256" key="3">
    <source>
        <dbReference type="ARBA" id="ARBA00022603"/>
    </source>
</evidence>
<name>A0A1J4RRS5_9BACT</name>
<dbReference type="Gene3D" id="3.40.50.150">
    <property type="entry name" value="Vaccinia Virus protein VP39"/>
    <property type="match status" value="1"/>
</dbReference>
<protein>
    <recommendedName>
        <fullName evidence="7">Ribosomal RNA small subunit methyltransferase A</fullName>
        <ecNumber evidence="7">2.1.1.182</ecNumber>
    </recommendedName>
    <alternativeName>
        <fullName evidence="7">16S rRNA (adenine(1518)-N(6)/adenine(1519)-N(6))-dimethyltransferase</fullName>
    </alternativeName>
    <alternativeName>
        <fullName evidence="7">16S rRNA dimethyladenosine transferase</fullName>
    </alternativeName>
    <alternativeName>
        <fullName evidence="7">16S rRNA dimethylase</fullName>
    </alternativeName>
    <alternativeName>
        <fullName evidence="7">S-adenosylmethionine-6-N', N'-adenosyl(rRNA) dimethyltransferase</fullName>
    </alternativeName>
</protein>
<dbReference type="EC" id="2.1.1.182" evidence="7"/>
<feature type="binding site" evidence="7 8">
    <location>
        <position position="126"/>
    </location>
    <ligand>
        <name>S-adenosyl-L-methionine</name>
        <dbReference type="ChEBI" id="CHEBI:59789"/>
    </ligand>
</feature>